<dbReference type="AlphaFoldDB" id="A0A0G1ET97"/>
<evidence type="ECO:0000313" key="6">
    <source>
        <dbReference type="Proteomes" id="UP000034543"/>
    </source>
</evidence>
<dbReference type="InterPro" id="IPR033248">
    <property type="entry name" value="Transketolase_C"/>
</dbReference>
<accession>A0A0G1ET97</accession>
<organism evidence="5 6">
    <name type="scientific">Candidatus Gottesmanbacteria bacterium GW2011_GWA1_43_11</name>
    <dbReference type="NCBI Taxonomy" id="1618436"/>
    <lineage>
        <taxon>Bacteria</taxon>
        <taxon>Candidatus Gottesmaniibacteriota</taxon>
    </lineage>
</organism>
<comment type="similarity">
    <text evidence="2">Belongs to the transketolase family.</text>
</comment>
<dbReference type="Gene3D" id="3.40.50.920">
    <property type="match status" value="1"/>
</dbReference>
<dbReference type="Proteomes" id="UP000034543">
    <property type="component" value="Unassembled WGS sequence"/>
</dbReference>
<evidence type="ECO:0000256" key="1">
    <source>
        <dbReference type="ARBA" id="ARBA00001964"/>
    </source>
</evidence>
<dbReference type="PANTHER" id="PTHR43825">
    <property type="entry name" value="PYRUVATE DEHYDROGENASE E1 COMPONENT"/>
    <property type="match status" value="1"/>
</dbReference>
<dbReference type="Pfam" id="PF02779">
    <property type="entry name" value="Transket_pyr"/>
    <property type="match status" value="1"/>
</dbReference>
<feature type="domain" description="Transketolase-like pyrimidine-binding" evidence="4">
    <location>
        <begin position="1"/>
        <end position="163"/>
    </location>
</feature>
<dbReference type="InterPro" id="IPR005475">
    <property type="entry name" value="Transketolase-like_Pyr-bd"/>
</dbReference>
<dbReference type="SUPFAM" id="SSF52922">
    <property type="entry name" value="TK C-terminal domain-like"/>
    <property type="match status" value="1"/>
</dbReference>
<name>A0A0G1ET97_9BACT</name>
<dbReference type="Gene3D" id="3.40.50.970">
    <property type="match status" value="1"/>
</dbReference>
<comment type="caution">
    <text evidence="5">The sequence shown here is derived from an EMBL/GenBank/DDBJ whole genome shotgun (WGS) entry which is preliminary data.</text>
</comment>
<dbReference type="InterPro" id="IPR029061">
    <property type="entry name" value="THDP-binding"/>
</dbReference>
<dbReference type="InterPro" id="IPR051157">
    <property type="entry name" value="PDH/Transketolase"/>
</dbReference>
<dbReference type="InterPro" id="IPR009014">
    <property type="entry name" value="Transketo_C/PFOR_II"/>
</dbReference>
<dbReference type="STRING" id="1618436.UV59_C0001G0029"/>
<dbReference type="PANTHER" id="PTHR43825:SF5">
    <property type="entry name" value="HYPOTHETICAL TRANSKETOLASE FAMILY PROTEIN"/>
    <property type="match status" value="1"/>
</dbReference>
<dbReference type="CDD" id="cd07033">
    <property type="entry name" value="TPP_PYR_DXS_TK_like"/>
    <property type="match status" value="1"/>
</dbReference>
<evidence type="ECO:0000256" key="3">
    <source>
        <dbReference type="ARBA" id="ARBA00023052"/>
    </source>
</evidence>
<evidence type="ECO:0000259" key="4">
    <source>
        <dbReference type="SMART" id="SM00861"/>
    </source>
</evidence>
<dbReference type="PATRIC" id="fig|1618436.3.peg.30"/>
<protein>
    <submittedName>
        <fullName evidence="5">1-deoxy-D-xylulose-5-phosphate synthase</fullName>
    </submittedName>
</protein>
<dbReference type="FunFam" id="3.40.50.970:FF:000129">
    <property type="entry name" value="Transketolase"/>
    <property type="match status" value="1"/>
</dbReference>
<proteinExistence type="inferred from homology"/>
<gene>
    <name evidence="5" type="ORF">UV59_C0001G0029</name>
</gene>
<reference evidence="5 6" key="1">
    <citation type="journal article" date="2015" name="Nature">
        <title>rRNA introns, odd ribosomes, and small enigmatic genomes across a large radiation of phyla.</title>
        <authorList>
            <person name="Brown C.T."/>
            <person name="Hug L.A."/>
            <person name="Thomas B.C."/>
            <person name="Sharon I."/>
            <person name="Castelle C.J."/>
            <person name="Singh A."/>
            <person name="Wilkins M.J."/>
            <person name="Williams K.H."/>
            <person name="Banfield J.F."/>
        </authorList>
    </citation>
    <scope>NUCLEOTIDE SEQUENCE [LARGE SCALE GENOMIC DNA]</scope>
</reference>
<comment type="cofactor">
    <cofactor evidence="1">
        <name>thiamine diphosphate</name>
        <dbReference type="ChEBI" id="CHEBI:58937"/>
    </cofactor>
</comment>
<sequence>MRKVFIQTLIELAKRDERIVLLTGDLGYTVIEPFQKSFPGRFFNVGVAEQNLIGIATGLAANDFIPFVYSIATFVTLRPYEFIRNGPVLHNLPVRIVGVGGGFEYGKSGKTHHAIEDIGLMRLQRGMNIFVPADSSQTKTILEETWDISGPTYYRIGKQEQTLGVLQGKFKVGTLQIIKKGTDIGIFVCGSLSLLAEQVFQKMNAVGISTLLAVVASISPPPKELKRVISSFSLVATIESHQITGGLGSLVSETIVENGLKTRLLRFGISQPLDSITGSEEYLLNKYHLNEKFIVSRLVKIWKKKI</sequence>
<keyword evidence="3" id="KW-0786">Thiamine pyrophosphate</keyword>
<evidence type="ECO:0000256" key="2">
    <source>
        <dbReference type="ARBA" id="ARBA00007131"/>
    </source>
</evidence>
<dbReference type="EMBL" id="LCFB01000001">
    <property type="protein sequence ID" value="KKS86306.1"/>
    <property type="molecule type" value="Genomic_DNA"/>
</dbReference>
<dbReference type="SUPFAM" id="SSF52518">
    <property type="entry name" value="Thiamin diphosphate-binding fold (THDP-binding)"/>
    <property type="match status" value="1"/>
</dbReference>
<dbReference type="Pfam" id="PF02780">
    <property type="entry name" value="Transketolase_C"/>
    <property type="match status" value="1"/>
</dbReference>
<evidence type="ECO:0000313" key="5">
    <source>
        <dbReference type="EMBL" id="KKS86306.1"/>
    </source>
</evidence>
<dbReference type="SMART" id="SM00861">
    <property type="entry name" value="Transket_pyr"/>
    <property type="match status" value="1"/>
</dbReference>